<dbReference type="PRINTS" id="PR00024">
    <property type="entry name" value="HOMEOBOX"/>
</dbReference>
<feature type="region of interest" description="Disordered" evidence="8">
    <location>
        <begin position="735"/>
        <end position="778"/>
    </location>
</feature>
<feature type="region of interest" description="Disordered" evidence="8">
    <location>
        <begin position="77"/>
        <end position="107"/>
    </location>
</feature>
<dbReference type="Proteomes" id="UP000050795">
    <property type="component" value="Unassembled WGS sequence"/>
</dbReference>
<evidence type="ECO:0000256" key="7">
    <source>
        <dbReference type="RuleBase" id="RU000682"/>
    </source>
</evidence>
<feature type="domain" description="Homeobox" evidence="9">
    <location>
        <begin position="676"/>
        <end position="736"/>
    </location>
</feature>
<evidence type="ECO:0000313" key="11">
    <source>
        <dbReference type="WBParaSite" id="TREG1_86120.1"/>
    </source>
</evidence>
<dbReference type="WBParaSite" id="TREG1_86120.1">
    <property type="protein sequence ID" value="TREG1_86120.1"/>
    <property type="gene ID" value="TREG1_86120"/>
</dbReference>
<comment type="subcellular location">
    <subcellularLocation>
        <location evidence="1 6 7">Nucleus</location>
    </subcellularLocation>
</comment>
<keyword evidence="10" id="KW-1185">Reference proteome</keyword>
<keyword evidence="4 6" id="KW-0371">Homeobox</keyword>
<dbReference type="InterPro" id="IPR001356">
    <property type="entry name" value="HD"/>
</dbReference>
<evidence type="ECO:0000256" key="5">
    <source>
        <dbReference type="ARBA" id="ARBA00023242"/>
    </source>
</evidence>
<organism evidence="10 11">
    <name type="scientific">Trichobilharzia regenti</name>
    <name type="common">Nasal bird schistosome</name>
    <dbReference type="NCBI Taxonomy" id="157069"/>
    <lineage>
        <taxon>Eukaryota</taxon>
        <taxon>Metazoa</taxon>
        <taxon>Spiralia</taxon>
        <taxon>Lophotrochozoa</taxon>
        <taxon>Platyhelminthes</taxon>
        <taxon>Trematoda</taxon>
        <taxon>Digenea</taxon>
        <taxon>Strigeidida</taxon>
        <taxon>Schistosomatoidea</taxon>
        <taxon>Schistosomatidae</taxon>
        <taxon>Trichobilharzia</taxon>
    </lineage>
</organism>
<keyword evidence="2" id="KW-0217">Developmental protein</keyword>
<dbReference type="PANTHER" id="PTHR45946">
    <property type="entry name" value="HOMEOBOX PROTEIN ROUGH-RELATED"/>
    <property type="match status" value="1"/>
</dbReference>
<dbReference type="Gene3D" id="1.10.10.60">
    <property type="entry name" value="Homeodomain-like"/>
    <property type="match status" value="1"/>
</dbReference>
<feature type="region of interest" description="Disordered" evidence="8">
    <location>
        <begin position="186"/>
        <end position="216"/>
    </location>
</feature>
<feature type="compositionally biased region" description="Low complexity" evidence="8">
    <location>
        <begin position="590"/>
        <end position="603"/>
    </location>
</feature>
<feature type="compositionally biased region" description="Pro residues" evidence="8">
    <location>
        <begin position="757"/>
        <end position="768"/>
    </location>
</feature>
<feature type="compositionally biased region" description="Low complexity" evidence="8">
    <location>
        <begin position="80"/>
        <end position="107"/>
    </location>
</feature>
<keyword evidence="3 6" id="KW-0238">DNA-binding</keyword>
<dbReference type="InterPro" id="IPR009057">
    <property type="entry name" value="Homeodomain-like_sf"/>
</dbReference>
<dbReference type="AlphaFoldDB" id="A0AA85KJE0"/>
<feature type="compositionally biased region" description="Polar residues" evidence="8">
    <location>
        <begin position="572"/>
        <end position="589"/>
    </location>
</feature>
<reference evidence="11" key="2">
    <citation type="submission" date="2023-11" db="UniProtKB">
        <authorList>
            <consortium name="WormBaseParasite"/>
        </authorList>
    </citation>
    <scope>IDENTIFICATION</scope>
</reference>
<feature type="compositionally biased region" description="Low complexity" evidence="8">
    <location>
        <begin position="801"/>
        <end position="813"/>
    </location>
</feature>
<sequence>MPFSICNNDSCYTQIYNTNEYDNINESNCNPCDDSHDLSALSTDDTPFLPTSYPKQSVCMKHRIDYNMLTSANKCLPHPSSASSSSTSSKSSRSSCSTSSPSSETVSDVITTSTTSCTSPTITASDLNASQLSMPSCWSQCSTVDELTILSNNLGSVFHGFPLITNHNTMNYCKIEETEKYDRINNSNCNSNNNNNENTNNNNNHFLSNPPSQFTSDHEYQKDLLKHDDSAFQRLHTGLMECHPSYYHYYQHHQHPMAHESEIPCETSLCSEFIKNPTVMTSSLSTIPLKTSKFEYLNEITKVNEENAIKGHFNSQATTELTLPTADNNRSSIYHKGSNLSLPFYSDDSSVKQESSNTPIYTPLYITEEGCCYTNLQTTFTSYTSITTPTESPASFQKSWNMPKVDDKLKDKLFTELKGYHQHCEEEEKQFRQENQIASEKAVNSCQLIKTEVFQSSQQNYHNSFSDQCQPYSLHTEKCIDIQLQNSQPFHSISNVNNKTRQCKSLTGGVLTSSGTTLSLTSGINTATVSTNTKLVQPFKWLQIKRQQPRHHVNNNISTSKTNSALKYDTSRPITSPHSTNFTFNDSNLQETNQSNRNNTTTQCGKNPSLLISQLPDHSNANQMFKNYTYDTGSFTSPGNMNYSTNALNNEMLSTFQSKHMPDSSEVNTNLNYEASNSLTGRTNFTTRQLTELEKEFHFNRYLSRARRIEIASDLGLTETQVKIWFQNRRMKQKKRLRDKILGSNHENEDVSSTTTTPPPPPPPPPPQSGMNVSPWNLTESHVGMNKLSVQERKQSHTECTSSTIDPISSSTSNPSVYFNKHLMDYSASHLYNHLLIDSSSAIPNNNQRNTTNPSV</sequence>
<dbReference type="InterPro" id="IPR000047">
    <property type="entry name" value="HTH_motif"/>
</dbReference>
<accession>A0AA85KJE0</accession>
<dbReference type="SUPFAM" id="SSF46689">
    <property type="entry name" value="Homeodomain-like"/>
    <property type="match status" value="1"/>
</dbReference>
<feature type="region of interest" description="Disordered" evidence="8">
    <location>
        <begin position="554"/>
        <end position="614"/>
    </location>
</feature>
<feature type="compositionally biased region" description="Polar residues" evidence="8">
    <location>
        <begin position="604"/>
        <end position="614"/>
    </location>
</feature>
<dbReference type="GO" id="GO:0005634">
    <property type="term" value="C:nucleus"/>
    <property type="evidence" value="ECO:0007669"/>
    <property type="project" value="UniProtKB-SubCell"/>
</dbReference>
<dbReference type="GO" id="GO:0000978">
    <property type="term" value="F:RNA polymerase II cis-regulatory region sequence-specific DNA binding"/>
    <property type="evidence" value="ECO:0007669"/>
    <property type="project" value="TreeGrafter"/>
</dbReference>
<dbReference type="PRINTS" id="PR00031">
    <property type="entry name" value="HTHREPRESSR"/>
</dbReference>
<dbReference type="InterPro" id="IPR046327">
    <property type="entry name" value="HXA1/B1/D1"/>
</dbReference>
<feature type="region of interest" description="Disordered" evidence="8">
    <location>
        <begin position="792"/>
        <end position="813"/>
    </location>
</feature>
<reference evidence="10" key="1">
    <citation type="submission" date="2022-06" db="EMBL/GenBank/DDBJ databases">
        <authorList>
            <person name="Berger JAMES D."/>
            <person name="Berger JAMES D."/>
        </authorList>
    </citation>
    <scope>NUCLEOTIDE SEQUENCE [LARGE SCALE GENOMIC DNA]</scope>
</reference>
<dbReference type="InterPro" id="IPR017970">
    <property type="entry name" value="Homeobox_CS"/>
</dbReference>
<dbReference type="PANTHER" id="PTHR45946:SF4">
    <property type="entry name" value="HOMEOBOX PROTEIN ROUGH-RELATED"/>
    <property type="match status" value="1"/>
</dbReference>
<evidence type="ECO:0000313" key="10">
    <source>
        <dbReference type="Proteomes" id="UP000050795"/>
    </source>
</evidence>
<feature type="DNA-binding region" description="Homeobox" evidence="6">
    <location>
        <begin position="678"/>
        <end position="737"/>
    </location>
</feature>
<dbReference type="PROSITE" id="PS50071">
    <property type="entry name" value="HOMEOBOX_2"/>
    <property type="match status" value="1"/>
</dbReference>
<proteinExistence type="predicted"/>
<protein>
    <recommendedName>
        <fullName evidence="9">Homeobox domain-containing protein</fullName>
    </recommendedName>
</protein>
<dbReference type="InterPro" id="IPR020479">
    <property type="entry name" value="HD_metazoa"/>
</dbReference>
<name>A0AA85KJE0_TRIRE</name>
<evidence type="ECO:0000256" key="3">
    <source>
        <dbReference type="ARBA" id="ARBA00023125"/>
    </source>
</evidence>
<evidence type="ECO:0000259" key="9">
    <source>
        <dbReference type="PROSITE" id="PS50071"/>
    </source>
</evidence>
<evidence type="ECO:0000256" key="6">
    <source>
        <dbReference type="PROSITE-ProRule" id="PRU00108"/>
    </source>
</evidence>
<evidence type="ECO:0000256" key="8">
    <source>
        <dbReference type="SAM" id="MobiDB-lite"/>
    </source>
</evidence>
<keyword evidence="5 6" id="KW-0539">Nucleus</keyword>
<dbReference type="SMART" id="SM00389">
    <property type="entry name" value="HOX"/>
    <property type="match status" value="1"/>
</dbReference>
<dbReference type="Pfam" id="PF00046">
    <property type="entry name" value="Homeodomain"/>
    <property type="match status" value="1"/>
</dbReference>
<feature type="compositionally biased region" description="Polar residues" evidence="8">
    <location>
        <begin position="769"/>
        <end position="778"/>
    </location>
</feature>
<dbReference type="GO" id="GO:0000981">
    <property type="term" value="F:DNA-binding transcription factor activity, RNA polymerase II-specific"/>
    <property type="evidence" value="ECO:0007669"/>
    <property type="project" value="InterPro"/>
</dbReference>
<dbReference type="PROSITE" id="PS00027">
    <property type="entry name" value="HOMEOBOX_1"/>
    <property type="match status" value="1"/>
</dbReference>
<evidence type="ECO:0000256" key="4">
    <source>
        <dbReference type="ARBA" id="ARBA00023155"/>
    </source>
</evidence>
<dbReference type="CDD" id="cd00086">
    <property type="entry name" value="homeodomain"/>
    <property type="match status" value="1"/>
</dbReference>
<feature type="compositionally biased region" description="Low complexity" evidence="8">
    <location>
        <begin position="186"/>
        <end position="209"/>
    </location>
</feature>
<feature type="compositionally biased region" description="Polar residues" evidence="8">
    <location>
        <begin position="554"/>
        <end position="565"/>
    </location>
</feature>
<evidence type="ECO:0000256" key="2">
    <source>
        <dbReference type="ARBA" id="ARBA00022473"/>
    </source>
</evidence>
<evidence type="ECO:0000256" key="1">
    <source>
        <dbReference type="ARBA" id="ARBA00004123"/>
    </source>
</evidence>